<keyword evidence="2" id="KW-1185">Reference proteome</keyword>
<dbReference type="NCBIfam" id="NF046098">
    <property type="entry name" value="RSP_7527_fam"/>
    <property type="match status" value="1"/>
</dbReference>
<dbReference type="Proteomes" id="UP000198922">
    <property type="component" value="Unassembled WGS sequence"/>
</dbReference>
<accession>A0A1G7H7C8</accession>
<dbReference type="EMBL" id="FNAT01000005">
    <property type="protein sequence ID" value="SDE96019.1"/>
    <property type="molecule type" value="Genomic_DNA"/>
</dbReference>
<sequence>MTRQEPTMTQTVRYTQPTQAELDTIMAEARQLRSDMIAAAFRGLGVRIRGLFAAGKPAHA</sequence>
<reference evidence="2" key="1">
    <citation type="submission" date="2016-10" db="EMBL/GenBank/DDBJ databases">
        <authorList>
            <person name="Varghese N."/>
            <person name="Submissions S."/>
        </authorList>
    </citation>
    <scope>NUCLEOTIDE SEQUENCE [LARGE SCALE GENOMIC DNA]</scope>
    <source>
        <strain evidence="2">DSM 21424</strain>
    </source>
</reference>
<gene>
    <name evidence="1" type="ORF">SAMN04488567_3099</name>
</gene>
<evidence type="ECO:0000313" key="2">
    <source>
        <dbReference type="Proteomes" id="UP000198922"/>
    </source>
</evidence>
<evidence type="ECO:0000313" key="1">
    <source>
        <dbReference type="EMBL" id="SDE96019.1"/>
    </source>
</evidence>
<name>A0A1G7H7C8_9RHOB</name>
<organism evidence="1 2">
    <name type="scientific">Limimaricola pyoseonensis</name>
    <dbReference type="NCBI Taxonomy" id="521013"/>
    <lineage>
        <taxon>Bacteria</taxon>
        <taxon>Pseudomonadati</taxon>
        <taxon>Pseudomonadota</taxon>
        <taxon>Alphaproteobacteria</taxon>
        <taxon>Rhodobacterales</taxon>
        <taxon>Paracoccaceae</taxon>
        <taxon>Limimaricola</taxon>
    </lineage>
</organism>
<proteinExistence type="predicted"/>
<dbReference type="InterPro" id="IPR058227">
    <property type="entry name" value="RSP_7527-like"/>
</dbReference>
<dbReference type="AlphaFoldDB" id="A0A1G7H7C8"/>
<protein>
    <submittedName>
        <fullName evidence="1">Uncharacterized protein</fullName>
    </submittedName>
</protein>